<dbReference type="PANTHER" id="PTHR42899:SF1">
    <property type="entry name" value="SPERMATOGENESIS-ASSOCIATED PROTEIN 20"/>
    <property type="match status" value="1"/>
</dbReference>
<dbReference type="SUPFAM" id="SSF52833">
    <property type="entry name" value="Thioredoxin-like"/>
    <property type="match status" value="1"/>
</dbReference>
<evidence type="ECO:0000259" key="1">
    <source>
        <dbReference type="Pfam" id="PF03190"/>
    </source>
</evidence>
<dbReference type="Proteomes" id="UP001597601">
    <property type="component" value="Unassembled WGS sequence"/>
</dbReference>
<dbReference type="InterPro" id="IPR036249">
    <property type="entry name" value="Thioredoxin-like_sf"/>
</dbReference>
<comment type="caution">
    <text evidence="2">The sequence shown here is derived from an EMBL/GenBank/DDBJ whole genome shotgun (WGS) entry which is preliminary data.</text>
</comment>
<dbReference type="InterPro" id="IPR024705">
    <property type="entry name" value="Ssp411"/>
</dbReference>
<dbReference type="SUPFAM" id="SSF48208">
    <property type="entry name" value="Six-hairpin glycosidases"/>
    <property type="match status" value="1"/>
</dbReference>
<evidence type="ECO:0000313" key="2">
    <source>
        <dbReference type="EMBL" id="MFD2864521.1"/>
    </source>
</evidence>
<dbReference type="InterPro" id="IPR012341">
    <property type="entry name" value="6hp_glycosidase-like_sf"/>
</dbReference>
<dbReference type="InterPro" id="IPR004879">
    <property type="entry name" value="Ssp411-like_TRX"/>
</dbReference>
<dbReference type="Pfam" id="PF03190">
    <property type="entry name" value="Thioredox_DsbH"/>
    <property type="match status" value="1"/>
</dbReference>
<keyword evidence="3" id="KW-1185">Reference proteome</keyword>
<dbReference type="InterPro" id="IPR008928">
    <property type="entry name" value="6-hairpin_glycosidase_sf"/>
</dbReference>
<accession>A0ABW5XM60</accession>
<dbReference type="PIRSF" id="PIRSF006402">
    <property type="entry name" value="UCP006402_thioredoxin"/>
    <property type="match status" value="1"/>
</dbReference>
<reference evidence="3" key="1">
    <citation type="journal article" date="2019" name="Int. J. Syst. Evol. Microbiol.">
        <title>The Global Catalogue of Microorganisms (GCM) 10K type strain sequencing project: providing services to taxonomists for standard genome sequencing and annotation.</title>
        <authorList>
            <consortium name="The Broad Institute Genomics Platform"/>
            <consortium name="The Broad Institute Genome Sequencing Center for Infectious Disease"/>
            <person name="Wu L."/>
            <person name="Ma J."/>
        </authorList>
    </citation>
    <scope>NUCLEOTIDE SEQUENCE [LARGE SCALE GENOMIC DNA]</scope>
    <source>
        <strain evidence="3">KCTC 52232</strain>
    </source>
</reference>
<name>A0ABW5XM60_9SPHI</name>
<dbReference type="PANTHER" id="PTHR42899">
    <property type="entry name" value="SPERMATOGENESIS-ASSOCIATED PROTEIN 20"/>
    <property type="match status" value="1"/>
</dbReference>
<dbReference type="Gene3D" id="3.40.30.10">
    <property type="entry name" value="Glutaredoxin"/>
    <property type="match status" value="1"/>
</dbReference>
<feature type="domain" description="Spermatogenesis-associated protein 20-like TRX" evidence="1">
    <location>
        <begin position="1"/>
        <end position="156"/>
    </location>
</feature>
<gene>
    <name evidence="2" type="ORF">ACFSYC_07440</name>
</gene>
<protein>
    <submittedName>
        <fullName evidence="2">Thioredoxin domain-containing protein</fullName>
    </submittedName>
</protein>
<dbReference type="CDD" id="cd02955">
    <property type="entry name" value="SSP411"/>
    <property type="match status" value="1"/>
</dbReference>
<sequence length="664" mass="75678">MNRLATSTSPYLLQHANNPVNWHPWGAEALQKARDENKLIIVSIGYSACHWCHVMEHESFEDEQVAAVMNEYFVCIKVDREERPDVDQIYMSAVQLISGRGGWPLNCICLPDQRPIYAGTYFRKNDWTSLLFNLADYYKQKPDDANDYATRLTEGIQKYESIGFIETQPDYKPADLETIVNNWKKYFDKHEGGLGTAPKFMMPNNWQFLVRYTHLLQDEEVAALAKLTLKKMAYGGIYDHLGGGFARYSVDEVWHVPHFEKMLYDNAQLINLYAEAYVWQPEELYRQIVAETIGFAVRELLSPEGGFYSALDADSEGVEGKFYTFDKAEVDAILGTESQLFCIYYNITDEGNWEEEHTNILIRRENDAELAQAIGIPVDELLESVAASRQKLFDVRAGRVRPGLDNKILASWNGLMLKGLCEAYRAFNKPEYLELALKNASFMVSKLIDNDRINRIYQSETKVAFLDDYANVVEGFIALYEVTFDEQWLEHAIGLTDTAIRHYYDKASGVFFFTADDDEQLIARKSEIMDGVIPSSNSVMARNLKKLGLLFDNEQYIEIAAQQLRNIMPHMAKYGSAYSNWAMLLLDEVFGTNEVAIVGADAEVFRLDIEKNYIPNKIILGGTKGSLPLLRDKFSSRTQVFICKDKTCGLPADNIADALKQIKA</sequence>
<dbReference type="RefSeq" id="WP_377125127.1">
    <property type="nucleotide sequence ID" value="NZ_JBHUON010000006.1"/>
</dbReference>
<organism evidence="2 3">
    <name type="scientific">Mucilaginibacter antarcticus</name>
    <dbReference type="NCBI Taxonomy" id="1855725"/>
    <lineage>
        <taxon>Bacteria</taxon>
        <taxon>Pseudomonadati</taxon>
        <taxon>Bacteroidota</taxon>
        <taxon>Sphingobacteriia</taxon>
        <taxon>Sphingobacteriales</taxon>
        <taxon>Sphingobacteriaceae</taxon>
        <taxon>Mucilaginibacter</taxon>
    </lineage>
</organism>
<evidence type="ECO:0000313" key="3">
    <source>
        <dbReference type="Proteomes" id="UP001597601"/>
    </source>
</evidence>
<dbReference type="EMBL" id="JBHUON010000006">
    <property type="protein sequence ID" value="MFD2864521.1"/>
    <property type="molecule type" value="Genomic_DNA"/>
</dbReference>
<dbReference type="Gene3D" id="1.50.10.10">
    <property type="match status" value="1"/>
</dbReference>
<proteinExistence type="predicted"/>